<dbReference type="EMBL" id="GBXM01083111">
    <property type="protein sequence ID" value="JAH25466.1"/>
    <property type="molecule type" value="Transcribed_RNA"/>
</dbReference>
<dbReference type="AlphaFoldDB" id="A0A0E9R8J3"/>
<evidence type="ECO:0000256" key="1">
    <source>
        <dbReference type="SAM" id="MobiDB-lite"/>
    </source>
</evidence>
<feature type="region of interest" description="Disordered" evidence="1">
    <location>
        <begin position="28"/>
        <end position="55"/>
    </location>
</feature>
<sequence length="55" mass="6184">MARGRIPIHIHIFVNDCIYSNRCLEDNSTVSQPASRDNKHAARPLCPKTKNSHIG</sequence>
<protein>
    <submittedName>
        <fullName evidence="2">Uncharacterized protein</fullName>
    </submittedName>
</protein>
<reference evidence="2" key="1">
    <citation type="submission" date="2014-11" db="EMBL/GenBank/DDBJ databases">
        <authorList>
            <person name="Amaro Gonzalez C."/>
        </authorList>
    </citation>
    <scope>NUCLEOTIDE SEQUENCE</scope>
</reference>
<name>A0A0E9R8J3_ANGAN</name>
<proteinExistence type="predicted"/>
<accession>A0A0E9R8J3</accession>
<evidence type="ECO:0000313" key="2">
    <source>
        <dbReference type="EMBL" id="JAH25466.1"/>
    </source>
</evidence>
<organism evidence="2">
    <name type="scientific">Anguilla anguilla</name>
    <name type="common">European freshwater eel</name>
    <name type="synonym">Muraena anguilla</name>
    <dbReference type="NCBI Taxonomy" id="7936"/>
    <lineage>
        <taxon>Eukaryota</taxon>
        <taxon>Metazoa</taxon>
        <taxon>Chordata</taxon>
        <taxon>Craniata</taxon>
        <taxon>Vertebrata</taxon>
        <taxon>Euteleostomi</taxon>
        <taxon>Actinopterygii</taxon>
        <taxon>Neopterygii</taxon>
        <taxon>Teleostei</taxon>
        <taxon>Anguilliformes</taxon>
        <taxon>Anguillidae</taxon>
        <taxon>Anguilla</taxon>
    </lineage>
</organism>
<reference evidence="2" key="2">
    <citation type="journal article" date="2015" name="Fish Shellfish Immunol.">
        <title>Early steps in the European eel (Anguilla anguilla)-Vibrio vulnificus interaction in the gills: Role of the RtxA13 toxin.</title>
        <authorList>
            <person name="Callol A."/>
            <person name="Pajuelo D."/>
            <person name="Ebbesson L."/>
            <person name="Teles M."/>
            <person name="MacKenzie S."/>
            <person name="Amaro C."/>
        </authorList>
    </citation>
    <scope>NUCLEOTIDE SEQUENCE</scope>
</reference>